<dbReference type="EMBL" id="MNCJ02000318">
    <property type="protein sequence ID" value="KAF5813278.1"/>
    <property type="molecule type" value="Genomic_DNA"/>
</dbReference>
<comment type="caution">
    <text evidence="1">The sequence shown here is derived from an EMBL/GenBank/DDBJ whole genome shotgun (WGS) entry which is preliminary data.</text>
</comment>
<organism evidence="1 2">
    <name type="scientific">Helianthus annuus</name>
    <name type="common">Common sunflower</name>
    <dbReference type="NCBI Taxonomy" id="4232"/>
    <lineage>
        <taxon>Eukaryota</taxon>
        <taxon>Viridiplantae</taxon>
        <taxon>Streptophyta</taxon>
        <taxon>Embryophyta</taxon>
        <taxon>Tracheophyta</taxon>
        <taxon>Spermatophyta</taxon>
        <taxon>Magnoliopsida</taxon>
        <taxon>eudicotyledons</taxon>
        <taxon>Gunneridae</taxon>
        <taxon>Pentapetalae</taxon>
        <taxon>asterids</taxon>
        <taxon>campanulids</taxon>
        <taxon>Asterales</taxon>
        <taxon>Asteraceae</taxon>
        <taxon>Asteroideae</taxon>
        <taxon>Heliantheae alliance</taxon>
        <taxon>Heliantheae</taxon>
        <taxon>Helianthus</taxon>
    </lineage>
</organism>
<gene>
    <name evidence="1" type="ORF">HanXRQr2_Chr03g0096391</name>
</gene>
<dbReference type="Proteomes" id="UP000215914">
    <property type="component" value="Unassembled WGS sequence"/>
</dbReference>
<protein>
    <submittedName>
        <fullName evidence="1">Uncharacterized protein</fullName>
    </submittedName>
</protein>
<keyword evidence="2" id="KW-1185">Reference proteome</keyword>
<accession>A0A9K3NVQ0</accession>
<proteinExistence type="predicted"/>
<evidence type="ECO:0000313" key="2">
    <source>
        <dbReference type="Proteomes" id="UP000215914"/>
    </source>
</evidence>
<reference evidence="1" key="2">
    <citation type="submission" date="2020-06" db="EMBL/GenBank/DDBJ databases">
        <title>Helianthus annuus Genome sequencing and assembly Release 2.</title>
        <authorList>
            <person name="Gouzy J."/>
            <person name="Langlade N."/>
            <person name="Munos S."/>
        </authorList>
    </citation>
    <scope>NUCLEOTIDE SEQUENCE</scope>
    <source>
        <tissue evidence="1">Leaves</tissue>
    </source>
</reference>
<sequence length="62" mass="7175">MDLTNGCSSEYERENPVEESMKDVFPFCFWENIWDTTSTKGSEGKVLGECLLLYIPVSKEYQ</sequence>
<reference evidence="1" key="1">
    <citation type="journal article" date="2017" name="Nature">
        <title>The sunflower genome provides insights into oil metabolism, flowering and Asterid evolution.</title>
        <authorList>
            <person name="Badouin H."/>
            <person name="Gouzy J."/>
            <person name="Grassa C.J."/>
            <person name="Murat F."/>
            <person name="Staton S.E."/>
            <person name="Cottret L."/>
            <person name="Lelandais-Briere C."/>
            <person name="Owens G.L."/>
            <person name="Carrere S."/>
            <person name="Mayjonade B."/>
            <person name="Legrand L."/>
            <person name="Gill N."/>
            <person name="Kane N.C."/>
            <person name="Bowers J.E."/>
            <person name="Hubner S."/>
            <person name="Bellec A."/>
            <person name="Berard A."/>
            <person name="Berges H."/>
            <person name="Blanchet N."/>
            <person name="Boniface M.C."/>
            <person name="Brunel D."/>
            <person name="Catrice O."/>
            <person name="Chaidir N."/>
            <person name="Claudel C."/>
            <person name="Donnadieu C."/>
            <person name="Faraut T."/>
            <person name="Fievet G."/>
            <person name="Helmstetter N."/>
            <person name="King M."/>
            <person name="Knapp S.J."/>
            <person name="Lai Z."/>
            <person name="Le Paslier M.C."/>
            <person name="Lippi Y."/>
            <person name="Lorenzon L."/>
            <person name="Mandel J.R."/>
            <person name="Marage G."/>
            <person name="Marchand G."/>
            <person name="Marquand E."/>
            <person name="Bret-Mestries E."/>
            <person name="Morien E."/>
            <person name="Nambeesan S."/>
            <person name="Nguyen T."/>
            <person name="Pegot-Espagnet P."/>
            <person name="Pouilly N."/>
            <person name="Raftis F."/>
            <person name="Sallet E."/>
            <person name="Schiex T."/>
            <person name="Thomas J."/>
            <person name="Vandecasteele C."/>
            <person name="Vares D."/>
            <person name="Vear F."/>
            <person name="Vautrin S."/>
            <person name="Crespi M."/>
            <person name="Mangin B."/>
            <person name="Burke J.M."/>
            <person name="Salse J."/>
            <person name="Munos S."/>
            <person name="Vincourt P."/>
            <person name="Rieseberg L.H."/>
            <person name="Langlade N.B."/>
        </authorList>
    </citation>
    <scope>NUCLEOTIDE SEQUENCE</scope>
    <source>
        <tissue evidence="1">Leaves</tissue>
    </source>
</reference>
<dbReference type="Gramene" id="mRNA:HanXRQr2_Chr03g0096391">
    <property type="protein sequence ID" value="CDS:HanXRQr2_Chr03g0096391.1"/>
    <property type="gene ID" value="HanXRQr2_Chr03g0096391"/>
</dbReference>
<evidence type="ECO:0000313" key="1">
    <source>
        <dbReference type="EMBL" id="KAF5813278.1"/>
    </source>
</evidence>
<dbReference type="AlphaFoldDB" id="A0A9K3NVQ0"/>
<name>A0A9K3NVQ0_HELAN</name>